<accession>A0A9N7VRR4</accession>
<reference evidence="1" key="1">
    <citation type="submission" date="2020-03" db="EMBL/GenBank/DDBJ databases">
        <authorList>
            <person name="Weist P."/>
        </authorList>
    </citation>
    <scope>NUCLEOTIDE SEQUENCE</scope>
</reference>
<name>A0A9N7VRR4_PLEPL</name>
<evidence type="ECO:0000313" key="1">
    <source>
        <dbReference type="EMBL" id="CAB1454058.1"/>
    </source>
</evidence>
<keyword evidence="2" id="KW-1185">Reference proteome</keyword>
<dbReference type="EMBL" id="CADEAL010004197">
    <property type="protein sequence ID" value="CAB1454058.1"/>
    <property type="molecule type" value="Genomic_DNA"/>
</dbReference>
<gene>
    <name evidence="1" type="ORF">PLEPLA_LOCUS41820</name>
</gene>
<protein>
    <submittedName>
        <fullName evidence="1">Uncharacterized protein</fullName>
    </submittedName>
</protein>
<organism evidence="1 2">
    <name type="scientific">Pleuronectes platessa</name>
    <name type="common">European plaice</name>
    <dbReference type="NCBI Taxonomy" id="8262"/>
    <lineage>
        <taxon>Eukaryota</taxon>
        <taxon>Metazoa</taxon>
        <taxon>Chordata</taxon>
        <taxon>Craniata</taxon>
        <taxon>Vertebrata</taxon>
        <taxon>Euteleostomi</taxon>
        <taxon>Actinopterygii</taxon>
        <taxon>Neopterygii</taxon>
        <taxon>Teleostei</taxon>
        <taxon>Neoteleostei</taxon>
        <taxon>Acanthomorphata</taxon>
        <taxon>Carangaria</taxon>
        <taxon>Pleuronectiformes</taxon>
        <taxon>Pleuronectoidei</taxon>
        <taxon>Pleuronectidae</taxon>
        <taxon>Pleuronectes</taxon>
    </lineage>
</organism>
<proteinExistence type="predicted"/>
<dbReference type="Proteomes" id="UP001153269">
    <property type="component" value="Unassembled WGS sequence"/>
</dbReference>
<comment type="caution">
    <text evidence="1">The sequence shown here is derived from an EMBL/GenBank/DDBJ whole genome shotgun (WGS) entry which is preliminary data.</text>
</comment>
<sequence>MKQESTAPTSAGQGWLTDKPVIQSEIWDLSKPGADVTGIRGDTFSPLGTLNYLLRRVLRQRNLLLKAGQQSSSWLIHPQLLQLLPDKHTKRISTLSKNVKIFLQEFQCVADK</sequence>
<dbReference type="AlphaFoldDB" id="A0A9N7VRR4"/>
<evidence type="ECO:0000313" key="2">
    <source>
        <dbReference type="Proteomes" id="UP001153269"/>
    </source>
</evidence>